<evidence type="ECO:0000313" key="2">
    <source>
        <dbReference type="Proteomes" id="UP001500909"/>
    </source>
</evidence>
<sequence>MPPGLLRASDAGHGDSLCHWVATLQPYWLGQRLSCMAEELTAAFQVPHRFNAALVGALELHKAYWTATEDREESIEAMRRQLPHRRRIG</sequence>
<gene>
    <name evidence="1" type="ORF">GCM10010361_75800</name>
</gene>
<accession>A0ABN1BJ62</accession>
<proteinExistence type="predicted"/>
<reference evidence="1 2" key="1">
    <citation type="journal article" date="2019" name="Int. J. Syst. Evol. Microbiol.">
        <title>The Global Catalogue of Microorganisms (GCM) 10K type strain sequencing project: providing services to taxonomists for standard genome sequencing and annotation.</title>
        <authorList>
            <consortium name="The Broad Institute Genomics Platform"/>
            <consortium name="The Broad Institute Genome Sequencing Center for Infectious Disease"/>
            <person name="Wu L."/>
            <person name="Ma J."/>
        </authorList>
    </citation>
    <scope>NUCLEOTIDE SEQUENCE [LARGE SCALE GENOMIC DNA]</scope>
    <source>
        <strain evidence="1 2">JCM 4805</strain>
    </source>
</reference>
<dbReference type="Proteomes" id="UP001500909">
    <property type="component" value="Unassembled WGS sequence"/>
</dbReference>
<protein>
    <submittedName>
        <fullName evidence="1">Uncharacterized protein</fullName>
    </submittedName>
</protein>
<keyword evidence="2" id="KW-1185">Reference proteome</keyword>
<comment type="caution">
    <text evidence="1">The sequence shown here is derived from an EMBL/GenBank/DDBJ whole genome shotgun (WGS) entry which is preliminary data.</text>
</comment>
<organism evidence="1 2">
    <name type="scientific">Streptomyces olivaceiscleroticus</name>
    <dbReference type="NCBI Taxonomy" id="68245"/>
    <lineage>
        <taxon>Bacteria</taxon>
        <taxon>Bacillati</taxon>
        <taxon>Actinomycetota</taxon>
        <taxon>Actinomycetes</taxon>
        <taxon>Kitasatosporales</taxon>
        <taxon>Streptomycetaceae</taxon>
        <taxon>Streptomyces</taxon>
    </lineage>
</organism>
<dbReference type="EMBL" id="BAAABY010000062">
    <property type="protein sequence ID" value="GAA0499088.1"/>
    <property type="molecule type" value="Genomic_DNA"/>
</dbReference>
<evidence type="ECO:0000313" key="1">
    <source>
        <dbReference type="EMBL" id="GAA0499088.1"/>
    </source>
</evidence>
<name>A0ABN1BJ62_9ACTN</name>